<reference evidence="1" key="1">
    <citation type="journal article" date="2015" name="Nature">
        <title>Complex archaea that bridge the gap between prokaryotes and eukaryotes.</title>
        <authorList>
            <person name="Spang A."/>
            <person name="Saw J.H."/>
            <person name="Jorgensen S.L."/>
            <person name="Zaremba-Niedzwiedzka K."/>
            <person name="Martijn J."/>
            <person name="Lind A.E."/>
            <person name="van Eijk R."/>
            <person name="Schleper C."/>
            <person name="Guy L."/>
            <person name="Ettema T.J."/>
        </authorList>
    </citation>
    <scope>NUCLEOTIDE SEQUENCE</scope>
</reference>
<organism evidence="1">
    <name type="scientific">marine sediment metagenome</name>
    <dbReference type="NCBI Taxonomy" id="412755"/>
    <lineage>
        <taxon>unclassified sequences</taxon>
        <taxon>metagenomes</taxon>
        <taxon>ecological metagenomes</taxon>
    </lineage>
</organism>
<dbReference type="AlphaFoldDB" id="A0A0F9SCY1"/>
<comment type="caution">
    <text evidence="1">The sequence shown here is derived from an EMBL/GenBank/DDBJ whole genome shotgun (WGS) entry which is preliminary data.</text>
</comment>
<accession>A0A0F9SCY1</accession>
<name>A0A0F9SCY1_9ZZZZ</name>
<protein>
    <submittedName>
        <fullName evidence="1">Uncharacterized protein</fullName>
    </submittedName>
</protein>
<sequence length="79" mass="9176">MKSKEEIKQDVIEAWKLSNYGGLVFDPVTELAVDLAISKTEDNERQNFAEFLEEWVKIGDEKESFDIDKIKAKIKDLKK</sequence>
<proteinExistence type="predicted"/>
<gene>
    <name evidence="1" type="ORF">LCGC14_0534580</name>
</gene>
<dbReference type="EMBL" id="LAZR01000703">
    <property type="protein sequence ID" value="KKN60167.1"/>
    <property type="molecule type" value="Genomic_DNA"/>
</dbReference>
<evidence type="ECO:0000313" key="1">
    <source>
        <dbReference type="EMBL" id="KKN60167.1"/>
    </source>
</evidence>